<keyword evidence="4" id="KW-0418">Kinase</keyword>
<reference evidence="5 6" key="1">
    <citation type="submission" date="2010-08" db="EMBL/GenBank/DDBJ databases">
        <authorList>
            <person name="Durkin A.S."/>
            <person name="Madupu R."/>
            <person name="Torralba M."/>
            <person name="Gillis M."/>
            <person name="Methe B."/>
            <person name="Sutton G."/>
            <person name="Nelson K.E."/>
        </authorList>
    </citation>
    <scope>NUCLEOTIDE SEQUENCE [LARGE SCALE GENOMIC DNA]</scope>
    <source>
        <strain evidence="5 6">PB189-T1-4</strain>
    </source>
</reference>
<evidence type="ECO:0000313" key="6">
    <source>
        <dbReference type="Proteomes" id="UP000004431"/>
    </source>
</evidence>
<evidence type="ECO:0000313" key="5">
    <source>
        <dbReference type="EMBL" id="EFL43735.1"/>
    </source>
</evidence>
<keyword evidence="1" id="KW-0723">Serine/threonine-protein kinase</keyword>
<proteinExistence type="predicted"/>
<evidence type="ECO:0008006" key="7">
    <source>
        <dbReference type="Google" id="ProtNLM"/>
    </source>
</evidence>
<keyword evidence="2" id="KW-0808">Transferase</keyword>
<sequence length="133" mass="14907">MSSVTFQQDTQNETPVVFVLSDSRGITATHVVEAAADQFEEGAVIIKRLREVTSVSMVLDFLNQHINDAKHMAVFHTIANEHLRREIRLELDKREIPSIDLLGPAINVLANLTQLEPICVAGRRAHVEIEEVK</sequence>
<evidence type="ECO:0000256" key="3">
    <source>
        <dbReference type="ARBA" id="ARBA00022741"/>
    </source>
</evidence>
<keyword evidence="6" id="KW-1185">Reference proteome</keyword>
<gene>
    <name evidence="5" type="ORF">HMPREF9248_0175</name>
</gene>
<dbReference type="Proteomes" id="UP000004431">
    <property type="component" value="Unassembled WGS sequence"/>
</dbReference>
<dbReference type="Pfam" id="PF03618">
    <property type="entry name" value="Kinase-PPPase"/>
    <property type="match status" value="1"/>
</dbReference>
<dbReference type="PANTHER" id="PTHR31756:SF3">
    <property type="entry name" value="PYRUVATE, PHOSPHATE DIKINASE REGULATORY PROTEIN 1, CHLOROPLASTIC"/>
    <property type="match status" value="1"/>
</dbReference>
<keyword evidence="3" id="KW-0547">Nucleotide-binding</keyword>
<name>A0ABN0AYZ2_9ACTN</name>
<organism evidence="5 6">
    <name type="scientific">Fannyhessea vaginae PB189-T1-4</name>
    <dbReference type="NCBI Taxonomy" id="866774"/>
    <lineage>
        <taxon>Bacteria</taxon>
        <taxon>Bacillati</taxon>
        <taxon>Actinomycetota</taxon>
        <taxon>Coriobacteriia</taxon>
        <taxon>Coriobacteriales</taxon>
        <taxon>Atopobiaceae</taxon>
        <taxon>Fannyhessea</taxon>
    </lineage>
</organism>
<evidence type="ECO:0000256" key="4">
    <source>
        <dbReference type="ARBA" id="ARBA00022777"/>
    </source>
</evidence>
<comment type="caution">
    <text evidence="5">The sequence shown here is derived from an EMBL/GenBank/DDBJ whole genome shotgun (WGS) entry which is preliminary data.</text>
</comment>
<accession>A0ABN0AYZ2</accession>
<dbReference type="EMBL" id="AEDQ01000030">
    <property type="protein sequence ID" value="EFL43735.1"/>
    <property type="molecule type" value="Genomic_DNA"/>
</dbReference>
<evidence type="ECO:0000256" key="1">
    <source>
        <dbReference type="ARBA" id="ARBA00022527"/>
    </source>
</evidence>
<dbReference type="RefSeq" id="WP_006304598.1">
    <property type="nucleotide sequence ID" value="NZ_AEDQ01000030.1"/>
</dbReference>
<protein>
    <recommendedName>
        <fullName evidence="7">Phosphoenolpyruvate synthase regulatory protein</fullName>
    </recommendedName>
</protein>
<dbReference type="InterPro" id="IPR005177">
    <property type="entry name" value="Kinase-pyrophosphorylase"/>
</dbReference>
<dbReference type="PANTHER" id="PTHR31756">
    <property type="entry name" value="PYRUVATE, PHOSPHATE DIKINASE REGULATORY PROTEIN 1, CHLOROPLASTIC"/>
    <property type="match status" value="1"/>
</dbReference>
<evidence type="ECO:0000256" key="2">
    <source>
        <dbReference type="ARBA" id="ARBA00022679"/>
    </source>
</evidence>